<dbReference type="EMBL" id="GBXM01036669">
    <property type="protein sequence ID" value="JAH71908.1"/>
    <property type="molecule type" value="Transcribed_RNA"/>
</dbReference>
<protein>
    <submittedName>
        <fullName evidence="1">Uncharacterized protein</fullName>
    </submittedName>
</protein>
<proteinExistence type="predicted"/>
<reference evidence="1" key="1">
    <citation type="submission" date="2014-11" db="EMBL/GenBank/DDBJ databases">
        <authorList>
            <person name="Amaro Gonzalez C."/>
        </authorList>
    </citation>
    <scope>NUCLEOTIDE SEQUENCE</scope>
</reference>
<organism evidence="1">
    <name type="scientific">Anguilla anguilla</name>
    <name type="common">European freshwater eel</name>
    <name type="synonym">Muraena anguilla</name>
    <dbReference type="NCBI Taxonomy" id="7936"/>
    <lineage>
        <taxon>Eukaryota</taxon>
        <taxon>Metazoa</taxon>
        <taxon>Chordata</taxon>
        <taxon>Craniata</taxon>
        <taxon>Vertebrata</taxon>
        <taxon>Euteleostomi</taxon>
        <taxon>Actinopterygii</taxon>
        <taxon>Neopterygii</taxon>
        <taxon>Teleostei</taxon>
        <taxon>Anguilliformes</taxon>
        <taxon>Anguillidae</taxon>
        <taxon>Anguilla</taxon>
    </lineage>
</organism>
<reference evidence="1" key="2">
    <citation type="journal article" date="2015" name="Fish Shellfish Immunol.">
        <title>Early steps in the European eel (Anguilla anguilla)-Vibrio vulnificus interaction in the gills: Role of the RtxA13 toxin.</title>
        <authorList>
            <person name="Callol A."/>
            <person name="Pajuelo D."/>
            <person name="Ebbesson L."/>
            <person name="Teles M."/>
            <person name="MacKenzie S."/>
            <person name="Amaro C."/>
        </authorList>
    </citation>
    <scope>NUCLEOTIDE SEQUENCE</scope>
</reference>
<name>A0A0E9V3T7_ANGAN</name>
<accession>A0A0E9V3T7</accession>
<dbReference type="AlphaFoldDB" id="A0A0E9V3T7"/>
<sequence length="21" mass="2544">MLVTDCIVRREIFTTFSSRLR</sequence>
<dbReference type="EMBL" id="GBXM01032483">
    <property type="protein sequence ID" value="JAH76094.1"/>
    <property type="molecule type" value="Transcribed_RNA"/>
</dbReference>
<evidence type="ECO:0000313" key="1">
    <source>
        <dbReference type="EMBL" id="JAH71908.1"/>
    </source>
</evidence>